<keyword evidence="2" id="KW-1185">Reference proteome</keyword>
<name>A0A518ETB7_9BACT</name>
<dbReference type="AlphaFoldDB" id="A0A518ETB7"/>
<accession>A0A518ETB7</accession>
<dbReference type="EMBL" id="CP036434">
    <property type="protein sequence ID" value="QDV07334.1"/>
    <property type="molecule type" value="Genomic_DNA"/>
</dbReference>
<gene>
    <name evidence="1" type="ORF">Poly30_28580</name>
</gene>
<organism evidence="1 2">
    <name type="scientific">Saltatorellus ferox</name>
    <dbReference type="NCBI Taxonomy" id="2528018"/>
    <lineage>
        <taxon>Bacteria</taxon>
        <taxon>Pseudomonadati</taxon>
        <taxon>Planctomycetota</taxon>
        <taxon>Planctomycetia</taxon>
        <taxon>Planctomycetia incertae sedis</taxon>
        <taxon>Saltatorellus</taxon>
    </lineage>
</organism>
<proteinExistence type="predicted"/>
<evidence type="ECO:0000313" key="1">
    <source>
        <dbReference type="EMBL" id="QDV07334.1"/>
    </source>
</evidence>
<evidence type="ECO:0000313" key="2">
    <source>
        <dbReference type="Proteomes" id="UP000320390"/>
    </source>
</evidence>
<protein>
    <submittedName>
        <fullName evidence="1">Uncharacterized protein</fullName>
    </submittedName>
</protein>
<reference evidence="1 2" key="1">
    <citation type="submission" date="2019-02" db="EMBL/GenBank/DDBJ databases">
        <title>Deep-cultivation of Planctomycetes and their phenomic and genomic characterization uncovers novel biology.</title>
        <authorList>
            <person name="Wiegand S."/>
            <person name="Jogler M."/>
            <person name="Boedeker C."/>
            <person name="Pinto D."/>
            <person name="Vollmers J."/>
            <person name="Rivas-Marin E."/>
            <person name="Kohn T."/>
            <person name="Peeters S.H."/>
            <person name="Heuer A."/>
            <person name="Rast P."/>
            <person name="Oberbeckmann S."/>
            <person name="Bunk B."/>
            <person name="Jeske O."/>
            <person name="Meyerdierks A."/>
            <person name="Storesund J.E."/>
            <person name="Kallscheuer N."/>
            <person name="Luecker S."/>
            <person name="Lage O.M."/>
            <person name="Pohl T."/>
            <person name="Merkel B.J."/>
            <person name="Hornburger P."/>
            <person name="Mueller R.-W."/>
            <person name="Bruemmer F."/>
            <person name="Labrenz M."/>
            <person name="Spormann A.M."/>
            <person name="Op den Camp H."/>
            <person name="Overmann J."/>
            <person name="Amann R."/>
            <person name="Jetten M.S.M."/>
            <person name="Mascher T."/>
            <person name="Medema M.H."/>
            <person name="Devos D.P."/>
            <person name="Kaster A.-K."/>
            <person name="Ovreas L."/>
            <person name="Rohde M."/>
            <person name="Galperin M.Y."/>
            <person name="Jogler C."/>
        </authorList>
    </citation>
    <scope>NUCLEOTIDE SEQUENCE [LARGE SCALE GENOMIC DNA]</scope>
    <source>
        <strain evidence="1 2">Poly30</strain>
    </source>
</reference>
<dbReference type="Proteomes" id="UP000320390">
    <property type="component" value="Chromosome"/>
</dbReference>
<sequence length="252" mass="28470">MELPSELDLALADAVNSGCQDLRRSMPREILAARSRVAARRFMHRHPRAGLYLLDGGPRHAQVWGHERETSGGALANNQRSHRLKTPDFDSQLELDDRAESHLEVVAGRFLSREYRAFERTVRRVLDQCDERGIGSAVWTWVALYGANTRRMDLEFHAYSMIAKSRFEPVRIAGLLNGALRSHILRRDSGAAEPFVAALGEESPSAIMRVSRVVREMNVRRYGESRVGAAERELQRTASRRNLPDGLWSAGR</sequence>